<gene>
    <name evidence="3" type="ORF">H5V44_13020</name>
</gene>
<dbReference type="Pfam" id="PF07687">
    <property type="entry name" value="M20_dimer"/>
    <property type="match status" value="1"/>
</dbReference>
<protein>
    <submittedName>
        <fullName evidence="3">M20/M25/M40 family metallo-hydrolase</fullName>
    </submittedName>
</protein>
<keyword evidence="1 3" id="KW-0378">Hydrolase</keyword>
<name>A0A7J9SL07_9EURY</name>
<dbReference type="InterPro" id="IPR002933">
    <property type="entry name" value="Peptidase_M20"/>
</dbReference>
<dbReference type="InterPro" id="IPR011650">
    <property type="entry name" value="Peptidase_M20_dimer"/>
</dbReference>
<dbReference type="PANTHER" id="PTHR32494:SF5">
    <property type="entry name" value="ALLANTOATE AMIDOHYDROLASE"/>
    <property type="match status" value="1"/>
</dbReference>
<dbReference type="EMBL" id="JACKXD010000004">
    <property type="protein sequence ID" value="MBB6647192.1"/>
    <property type="molecule type" value="Genomic_DNA"/>
</dbReference>
<evidence type="ECO:0000313" key="3">
    <source>
        <dbReference type="EMBL" id="MBB6647192.1"/>
    </source>
</evidence>
<dbReference type="GO" id="GO:0016813">
    <property type="term" value="F:hydrolase activity, acting on carbon-nitrogen (but not peptide) bonds, in linear amidines"/>
    <property type="evidence" value="ECO:0007669"/>
    <property type="project" value="InterPro"/>
</dbReference>
<evidence type="ECO:0000259" key="2">
    <source>
        <dbReference type="Pfam" id="PF07687"/>
    </source>
</evidence>
<dbReference type="SUPFAM" id="SSF55031">
    <property type="entry name" value="Bacterial exopeptidase dimerisation domain"/>
    <property type="match status" value="1"/>
</dbReference>
<dbReference type="InterPro" id="IPR036264">
    <property type="entry name" value="Bact_exopeptidase_dim_dom"/>
</dbReference>
<proteinExistence type="predicted"/>
<dbReference type="InterPro" id="IPR010158">
    <property type="entry name" value="Amidase_Cbmase"/>
</dbReference>
<organism evidence="3 4">
    <name type="scientific">Halobellus ruber</name>
    <dbReference type="NCBI Taxonomy" id="2761102"/>
    <lineage>
        <taxon>Archaea</taxon>
        <taxon>Methanobacteriati</taxon>
        <taxon>Methanobacteriota</taxon>
        <taxon>Stenosarchaea group</taxon>
        <taxon>Halobacteria</taxon>
        <taxon>Halobacteriales</taxon>
        <taxon>Haloferacaceae</taxon>
        <taxon>Halobellus</taxon>
    </lineage>
</organism>
<evidence type="ECO:0000256" key="1">
    <source>
        <dbReference type="ARBA" id="ARBA00022801"/>
    </source>
</evidence>
<dbReference type="Pfam" id="PF01546">
    <property type="entry name" value="Peptidase_M20"/>
    <property type="match status" value="1"/>
</dbReference>
<evidence type="ECO:0000313" key="4">
    <source>
        <dbReference type="Proteomes" id="UP000546257"/>
    </source>
</evidence>
<dbReference type="AlphaFoldDB" id="A0A7J9SL07"/>
<keyword evidence="4" id="KW-1185">Reference proteome</keyword>
<dbReference type="PANTHER" id="PTHR32494">
    <property type="entry name" value="ALLANTOATE DEIMINASE-RELATED"/>
    <property type="match status" value="1"/>
</dbReference>
<comment type="caution">
    <text evidence="3">The sequence shown here is derived from an EMBL/GenBank/DDBJ whole genome shotgun (WGS) entry which is preliminary data.</text>
</comment>
<accession>A0A7J9SL07</accession>
<dbReference type="SUPFAM" id="SSF53187">
    <property type="entry name" value="Zn-dependent exopeptidases"/>
    <property type="match status" value="1"/>
</dbReference>
<sequence>MHIEQGTRLTEAGVGVGIVKSIVGINNREVTVAGEAAHAGSTPMLDRSDALAAAAASILDLESAAEECATGSEAAVGTTGKGDVSPNARNIVPEEVQLQLDIRDVSHETMDRLVDRCRSRLARLQRRRDVETPLERYRDSEPSQMSERCISAAGAAAEACGSDAIRLHSGAMHDTANVAAVTDAGLLFAPSEGGVSHSLREWTDWEGCAVATAVLAETVRSLARRG</sequence>
<dbReference type="Gene3D" id="3.40.630.10">
    <property type="entry name" value="Zn peptidases"/>
    <property type="match status" value="2"/>
</dbReference>
<feature type="domain" description="Peptidase M20 dimerisation" evidence="2">
    <location>
        <begin position="24"/>
        <end position="126"/>
    </location>
</feature>
<reference evidence="3 4" key="1">
    <citation type="submission" date="2020-08" db="EMBL/GenBank/DDBJ databases">
        <authorList>
            <person name="Seo M.-J."/>
        </authorList>
    </citation>
    <scope>NUCLEOTIDE SEQUENCE [LARGE SCALE GENOMIC DNA]</scope>
    <source>
        <strain evidence="3 4">MBLA0160</strain>
    </source>
</reference>
<dbReference type="Proteomes" id="UP000546257">
    <property type="component" value="Unassembled WGS sequence"/>
</dbReference>